<organism evidence="3 4">
    <name type="scientific">Streptomyces phage JXY1</name>
    <dbReference type="NCBI Taxonomy" id="2708562"/>
    <lineage>
        <taxon>Viruses</taxon>
        <taxon>Duplodnaviria</taxon>
        <taxon>Heunggongvirae</taxon>
        <taxon>Uroviricota</taxon>
        <taxon>Caudoviricetes</taxon>
        <taxon>Beephvirinae</taxon>
        <taxon>Manuelvirus</taxon>
        <taxon>Manuelvirus JXY1</taxon>
    </lineage>
</organism>
<dbReference type="Proteomes" id="UP000474732">
    <property type="component" value="Segment"/>
</dbReference>
<evidence type="ECO:0000259" key="2">
    <source>
        <dbReference type="Pfam" id="PF12705"/>
    </source>
</evidence>
<reference evidence="3 4" key="1">
    <citation type="submission" date="2020-01" db="EMBL/GenBank/DDBJ databases">
        <authorList>
            <person name="Xiong X."/>
        </authorList>
    </citation>
    <scope>NUCLEOTIDE SEQUENCE [LARGE SCALE GENOMIC DNA]</scope>
</reference>
<evidence type="ECO:0000313" key="4">
    <source>
        <dbReference type="Proteomes" id="UP000474732"/>
    </source>
</evidence>
<dbReference type="EMBL" id="MN994275">
    <property type="protein sequence ID" value="QIA28845.1"/>
    <property type="molecule type" value="Genomic_DNA"/>
</dbReference>
<dbReference type="RefSeq" id="YP_009856798.1">
    <property type="nucleotide sequence ID" value="NC_048854.1"/>
</dbReference>
<feature type="domain" description="PD-(D/E)XK endonuclease-like" evidence="2">
    <location>
        <begin position="7"/>
        <end position="56"/>
    </location>
</feature>
<dbReference type="InterPro" id="IPR011604">
    <property type="entry name" value="PDDEXK-like_dom_sf"/>
</dbReference>
<accession>A0A6C0RS97</accession>
<evidence type="ECO:0000313" key="3">
    <source>
        <dbReference type="EMBL" id="QIA28845.1"/>
    </source>
</evidence>
<dbReference type="Pfam" id="PF12705">
    <property type="entry name" value="PDDEXK_1"/>
    <property type="match status" value="1"/>
</dbReference>
<sequence length="77" mass="8294">MVAGCEVPVKAFIDIVGEHKKHGPVIVDWKSGKSKPKNNLQLETYAVLLNTSTPSPVTTTRSPITVRSSSTSDCGPW</sequence>
<keyword evidence="4" id="KW-1185">Reference proteome</keyword>
<dbReference type="KEGG" id="vg:55627582"/>
<proteinExistence type="predicted"/>
<protein>
    <recommendedName>
        <fullName evidence="2">PD-(D/E)XK endonuclease-like domain-containing protein</fullName>
    </recommendedName>
</protein>
<dbReference type="Gene3D" id="3.90.320.10">
    <property type="match status" value="1"/>
</dbReference>
<evidence type="ECO:0000256" key="1">
    <source>
        <dbReference type="SAM" id="MobiDB-lite"/>
    </source>
</evidence>
<dbReference type="GeneID" id="55627582"/>
<dbReference type="InterPro" id="IPR038726">
    <property type="entry name" value="PDDEXK_AddAB-type"/>
</dbReference>
<feature type="region of interest" description="Disordered" evidence="1">
    <location>
        <begin position="53"/>
        <end position="77"/>
    </location>
</feature>
<name>A0A6C0RS97_9CAUD</name>